<name>N6UJU4_DENPD</name>
<proteinExistence type="predicted"/>
<organism evidence="1">
    <name type="scientific">Dendroctonus ponderosae</name>
    <name type="common">Mountain pine beetle</name>
    <dbReference type="NCBI Taxonomy" id="77166"/>
    <lineage>
        <taxon>Eukaryota</taxon>
        <taxon>Metazoa</taxon>
        <taxon>Ecdysozoa</taxon>
        <taxon>Arthropoda</taxon>
        <taxon>Hexapoda</taxon>
        <taxon>Insecta</taxon>
        <taxon>Pterygota</taxon>
        <taxon>Neoptera</taxon>
        <taxon>Endopterygota</taxon>
        <taxon>Coleoptera</taxon>
        <taxon>Polyphaga</taxon>
        <taxon>Cucujiformia</taxon>
        <taxon>Curculionidae</taxon>
        <taxon>Scolytinae</taxon>
        <taxon>Dendroctonus</taxon>
    </lineage>
</organism>
<dbReference type="EMBL" id="KB740781">
    <property type="protein sequence ID" value="ENN78947.1"/>
    <property type="molecule type" value="Genomic_DNA"/>
</dbReference>
<feature type="non-terminal residue" evidence="1">
    <location>
        <position position="1"/>
    </location>
</feature>
<sequence length="52" mass="6067">MSETPISIVVHYLPGTTLLALCWRELFQLLLCYCSISHELIAYLQIRERNSK</sequence>
<dbReference type="HOGENOM" id="CLU_3089385_0_0_1"/>
<accession>N6UJU4</accession>
<evidence type="ECO:0000313" key="1">
    <source>
        <dbReference type="EMBL" id="ENN78947.1"/>
    </source>
</evidence>
<reference evidence="1" key="1">
    <citation type="journal article" date="2013" name="Genome Biol.">
        <title>Draft genome of the mountain pine beetle, Dendroctonus ponderosae Hopkins, a major forest pest.</title>
        <authorList>
            <person name="Keeling C.I."/>
            <person name="Yuen M.M."/>
            <person name="Liao N.Y."/>
            <person name="Docking T.R."/>
            <person name="Chan S.K."/>
            <person name="Taylor G.A."/>
            <person name="Palmquist D.L."/>
            <person name="Jackman S.D."/>
            <person name="Nguyen A."/>
            <person name="Li M."/>
            <person name="Henderson H."/>
            <person name="Janes J.K."/>
            <person name="Zhao Y."/>
            <person name="Pandoh P."/>
            <person name="Moore R."/>
            <person name="Sperling F.A."/>
            <person name="Huber D.P."/>
            <person name="Birol I."/>
            <person name="Jones S.J."/>
            <person name="Bohlmann J."/>
        </authorList>
    </citation>
    <scope>NUCLEOTIDE SEQUENCE</scope>
</reference>
<dbReference type="AlphaFoldDB" id="N6UJU4"/>
<protein>
    <submittedName>
        <fullName evidence="1">Uncharacterized protein</fullName>
    </submittedName>
</protein>
<gene>
    <name evidence="1" type="ORF">YQE_04595</name>
</gene>